<dbReference type="RefSeq" id="WP_104699863.1">
    <property type="nucleotide sequence ID" value="NZ_FZPP01000016.1"/>
</dbReference>
<dbReference type="InterPro" id="IPR045864">
    <property type="entry name" value="aa-tRNA-synth_II/BPL/LPL"/>
</dbReference>
<evidence type="ECO:0000259" key="2">
    <source>
        <dbReference type="Pfam" id="PF03099"/>
    </source>
</evidence>
<evidence type="ECO:0000256" key="1">
    <source>
        <dbReference type="ARBA" id="ARBA00022598"/>
    </source>
</evidence>
<evidence type="ECO:0000313" key="4">
    <source>
        <dbReference type="Proteomes" id="UP000256599"/>
    </source>
</evidence>
<dbReference type="GO" id="GO:0004077">
    <property type="term" value="F:biotin--[biotin carboxyl-carrier protein] ligase activity"/>
    <property type="evidence" value="ECO:0007669"/>
    <property type="project" value="InterPro"/>
</dbReference>
<organism evidence="3 4">
    <name type="scientific">Helicobacter marmotae</name>
    <dbReference type="NCBI Taxonomy" id="152490"/>
    <lineage>
        <taxon>Bacteria</taxon>
        <taxon>Pseudomonadati</taxon>
        <taxon>Campylobacterota</taxon>
        <taxon>Epsilonproteobacteria</taxon>
        <taxon>Campylobacterales</taxon>
        <taxon>Helicobacteraceae</taxon>
        <taxon>Helicobacter</taxon>
    </lineage>
</organism>
<proteinExistence type="predicted"/>
<dbReference type="NCBIfam" id="TIGR00121">
    <property type="entry name" value="birA_ligase"/>
    <property type="match status" value="1"/>
</dbReference>
<sequence>MLAQHTWLEHISLLQSHIYEFSSLPSTQLYALEMIKSNTLMPPFCIWARHQSDAIGSRGNRWEEVPNAMTFSFALTLASLPKDLKIQSASIFFGVIMCEFLRSLGSQTWLKYPNDLYIGEGKIGGILTQKIHNTLICGIGINLHSPQHSKYPTLEEPISHKIEARAFLEDFFESFNNFVSWKQIFSIYKLEFNKNNTFFFHLDGKQIALENTTLNEDGSLNINGHKIYSLR</sequence>
<feature type="domain" description="BPL/LPL catalytic" evidence="2">
    <location>
        <begin position="23"/>
        <end position="142"/>
    </location>
</feature>
<dbReference type="InterPro" id="IPR004143">
    <property type="entry name" value="BPL_LPL_catalytic"/>
</dbReference>
<dbReference type="GO" id="GO:0005737">
    <property type="term" value="C:cytoplasm"/>
    <property type="evidence" value="ECO:0007669"/>
    <property type="project" value="TreeGrafter"/>
</dbReference>
<dbReference type="AlphaFoldDB" id="A0A3D8I4S0"/>
<accession>A0A3D8I4S0</accession>
<name>A0A3D8I4S0_9HELI</name>
<protein>
    <submittedName>
        <fullName evidence="3">Biotin--[acetyl-CoA-carboxylase] ligase</fullName>
    </submittedName>
</protein>
<dbReference type="Gene3D" id="3.30.930.10">
    <property type="entry name" value="Bira Bifunctional Protein, Domain 2"/>
    <property type="match status" value="1"/>
</dbReference>
<dbReference type="PANTHER" id="PTHR12835">
    <property type="entry name" value="BIOTIN PROTEIN LIGASE"/>
    <property type="match status" value="1"/>
</dbReference>
<dbReference type="EMBL" id="NXLR01000005">
    <property type="protein sequence ID" value="RDU60153.1"/>
    <property type="molecule type" value="Genomic_DNA"/>
</dbReference>
<comment type="caution">
    <text evidence="3">The sequence shown here is derived from an EMBL/GenBank/DDBJ whole genome shotgun (WGS) entry which is preliminary data.</text>
</comment>
<dbReference type="PANTHER" id="PTHR12835:SF5">
    <property type="entry name" value="BIOTIN--PROTEIN LIGASE"/>
    <property type="match status" value="1"/>
</dbReference>
<keyword evidence="1 3" id="KW-0436">Ligase</keyword>
<keyword evidence="4" id="KW-1185">Reference proteome</keyword>
<evidence type="ECO:0000313" key="3">
    <source>
        <dbReference type="EMBL" id="RDU60153.1"/>
    </source>
</evidence>
<dbReference type="SUPFAM" id="SSF55681">
    <property type="entry name" value="Class II aaRS and biotin synthetases"/>
    <property type="match status" value="1"/>
</dbReference>
<reference evidence="3 4" key="1">
    <citation type="submission" date="2018-04" db="EMBL/GenBank/DDBJ databases">
        <title>Novel Campyloabacter and Helicobacter Species and Strains.</title>
        <authorList>
            <person name="Mannion A.J."/>
            <person name="Shen Z."/>
            <person name="Fox J.G."/>
        </authorList>
    </citation>
    <scope>NUCLEOTIDE SEQUENCE [LARGE SCALE GENOMIC DNA]</scope>
    <source>
        <strain evidence="3 4">MIT 98-6070</strain>
    </source>
</reference>
<dbReference type="OrthoDB" id="9807064at2"/>
<gene>
    <name evidence="3" type="ORF">CQA63_04165</name>
</gene>
<dbReference type="InterPro" id="IPR004408">
    <property type="entry name" value="Biotin_CoA_COase_ligase"/>
</dbReference>
<dbReference type="Proteomes" id="UP000256599">
    <property type="component" value="Unassembled WGS sequence"/>
</dbReference>
<dbReference type="Pfam" id="PF03099">
    <property type="entry name" value="BPL_LplA_LipB"/>
    <property type="match status" value="1"/>
</dbReference>
<dbReference type="NCBIfam" id="NF006294">
    <property type="entry name" value="PRK08477.1"/>
    <property type="match status" value="1"/>
</dbReference>